<dbReference type="AlphaFoldDB" id="A0A8X6PHH7"/>
<reference evidence="2" key="1">
    <citation type="submission" date="2020-08" db="EMBL/GenBank/DDBJ databases">
        <title>Multicomponent nature underlies the extraordinary mechanical properties of spider dragline silk.</title>
        <authorList>
            <person name="Kono N."/>
            <person name="Nakamura H."/>
            <person name="Mori M."/>
            <person name="Yoshida Y."/>
            <person name="Ohtoshi R."/>
            <person name="Malay A.D."/>
            <person name="Moran D.A.P."/>
            <person name="Tomita M."/>
            <person name="Numata K."/>
            <person name="Arakawa K."/>
        </authorList>
    </citation>
    <scope>NUCLEOTIDE SEQUENCE</scope>
</reference>
<comment type="caution">
    <text evidence="2">The sequence shown here is derived from an EMBL/GenBank/DDBJ whole genome shotgun (WGS) entry which is preliminary data.</text>
</comment>
<dbReference type="Proteomes" id="UP000887013">
    <property type="component" value="Unassembled WGS sequence"/>
</dbReference>
<evidence type="ECO:0000256" key="1">
    <source>
        <dbReference type="SAM" id="MobiDB-lite"/>
    </source>
</evidence>
<gene>
    <name evidence="2" type="primary">NCL1_41005</name>
    <name evidence="2" type="ORF">NPIL_205831</name>
</gene>
<sequence>GGAGAIGSNGVAAGGGAIGTIAEGESIREIEIFGGGLIDAGEQVAQKDAIRGEGRVFVVGRGVLGTDGEVGDESRARDSTNVDKGGVDPEIEGLGITGT</sequence>
<feature type="non-terminal residue" evidence="2">
    <location>
        <position position="1"/>
    </location>
</feature>
<accession>A0A8X6PHH7</accession>
<feature type="region of interest" description="Disordered" evidence="1">
    <location>
        <begin position="66"/>
        <end position="99"/>
    </location>
</feature>
<organism evidence="2 3">
    <name type="scientific">Nephila pilipes</name>
    <name type="common">Giant wood spider</name>
    <name type="synonym">Nephila maculata</name>
    <dbReference type="NCBI Taxonomy" id="299642"/>
    <lineage>
        <taxon>Eukaryota</taxon>
        <taxon>Metazoa</taxon>
        <taxon>Ecdysozoa</taxon>
        <taxon>Arthropoda</taxon>
        <taxon>Chelicerata</taxon>
        <taxon>Arachnida</taxon>
        <taxon>Araneae</taxon>
        <taxon>Araneomorphae</taxon>
        <taxon>Entelegynae</taxon>
        <taxon>Araneoidea</taxon>
        <taxon>Nephilidae</taxon>
        <taxon>Nephila</taxon>
    </lineage>
</organism>
<evidence type="ECO:0000313" key="3">
    <source>
        <dbReference type="Proteomes" id="UP000887013"/>
    </source>
</evidence>
<feature type="compositionally biased region" description="Basic and acidic residues" evidence="1">
    <location>
        <begin position="72"/>
        <end position="87"/>
    </location>
</feature>
<name>A0A8X6PHH7_NEPPI</name>
<keyword evidence="3" id="KW-1185">Reference proteome</keyword>
<protein>
    <submittedName>
        <fullName evidence="2">Uncharacterized protein</fullName>
    </submittedName>
</protein>
<proteinExistence type="predicted"/>
<dbReference type="EMBL" id="BMAW01069000">
    <property type="protein sequence ID" value="GFT66805.1"/>
    <property type="molecule type" value="Genomic_DNA"/>
</dbReference>
<evidence type="ECO:0000313" key="2">
    <source>
        <dbReference type="EMBL" id="GFT66805.1"/>
    </source>
</evidence>